<dbReference type="AlphaFoldDB" id="A0A835IVU5"/>
<protein>
    <submittedName>
        <fullName evidence="2">Uncharacterized protein</fullName>
    </submittedName>
</protein>
<organism evidence="2 3">
    <name type="scientific">Coptis chinensis</name>
    <dbReference type="NCBI Taxonomy" id="261450"/>
    <lineage>
        <taxon>Eukaryota</taxon>
        <taxon>Viridiplantae</taxon>
        <taxon>Streptophyta</taxon>
        <taxon>Embryophyta</taxon>
        <taxon>Tracheophyta</taxon>
        <taxon>Spermatophyta</taxon>
        <taxon>Magnoliopsida</taxon>
        <taxon>Ranunculales</taxon>
        <taxon>Ranunculaceae</taxon>
        <taxon>Coptidoideae</taxon>
        <taxon>Coptis</taxon>
    </lineage>
</organism>
<keyword evidence="1" id="KW-0472">Membrane</keyword>
<dbReference type="Proteomes" id="UP000631114">
    <property type="component" value="Unassembled WGS sequence"/>
</dbReference>
<reference evidence="2 3" key="1">
    <citation type="submission" date="2020-10" db="EMBL/GenBank/DDBJ databases">
        <title>The Coptis chinensis genome and diversification of protoberbering-type alkaloids.</title>
        <authorList>
            <person name="Wang B."/>
            <person name="Shu S."/>
            <person name="Song C."/>
            <person name="Liu Y."/>
        </authorList>
    </citation>
    <scope>NUCLEOTIDE SEQUENCE [LARGE SCALE GENOMIC DNA]</scope>
    <source>
        <strain evidence="2">HL-2020</strain>
        <tissue evidence="2">Leaf</tissue>
    </source>
</reference>
<evidence type="ECO:0000313" key="2">
    <source>
        <dbReference type="EMBL" id="KAF9624750.1"/>
    </source>
</evidence>
<dbReference type="EMBL" id="JADFTS010000001">
    <property type="protein sequence ID" value="KAF9624750.1"/>
    <property type="molecule type" value="Genomic_DNA"/>
</dbReference>
<feature type="transmembrane region" description="Helical" evidence="1">
    <location>
        <begin position="47"/>
        <end position="63"/>
    </location>
</feature>
<name>A0A835IVU5_9MAGN</name>
<accession>A0A835IVU5</accession>
<keyword evidence="1" id="KW-0812">Transmembrane</keyword>
<comment type="caution">
    <text evidence="2">The sequence shown here is derived from an EMBL/GenBank/DDBJ whole genome shotgun (WGS) entry which is preliminary data.</text>
</comment>
<evidence type="ECO:0000313" key="3">
    <source>
        <dbReference type="Proteomes" id="UP000631114"/>
    </source>
</evidence>
<evidence type="ECO:0000256" key="1">
    <source>
        <dbReference type="SAM" id="Phobius"/>
    </source>
</evidence>
<feature type="transmembrane region" description="Helical" evidence="1">
    <location>
        <begin position="83"/>
        <end position="105"/>
    </location>
</feature>
<keyword evidence="3" id="KW-1185">Reference proteome</keyword>
<sequence length="107" mass="11998">MPLLDKILDERASLFDYELTVGDHGRVEWTHELSILKEQFSRLSKSWIFNTFPLTGSILYVSFSFKKKAAVIVVAEEIATLGLPSGICPFVFIFTGLGNGIDVLLKF</sequence>
<dbReference type="OrthoDB" id="10059875at2759"/>
<keyword evidence="1" id="KW-1133">Transmembrane helix</keyword>
<proteinExistence type="predicted"/>
<gene>
    <name evidence="2" type="ORF">IFM89_013288</name>
</gene>